<sequence>MTGRKVKLAYIANSSSRKASYKKRKTGLLKKVNEISTLCGIEACAIIFGENNAQPEVWPPGPATKDVLSKFLHLPEIERSKNMVDLTAYLNQSIAKSQLLLRKQMEANKKNEFALFITKVFSTRQYRVEDVNVNELNDLAAFINDNLKEIDWRLQSAEIQSQEEAGNGAEDMNGIGNEGNKGDASGLVNVGDMQANMGNGAEVQGLDSNVKYGMESDYEDPPWDFSMLAFHDVNTDINGLWSN</sequence>
<evidence type="ECO:0000313" key="7">
    <source>
        <dbReference type="EMBL" id="KEH36602.1"/>
    </source>
</evidence>
<gene>
    <name evidence="9" type="primary">25485971</name>
    <name evidence="7" type="ordered locus">MTR_2g016210</name>
    <name evidence="8" type="ORF">MtrunA17_Chr2g0283941</name>
</gene>
<dbReference type="OrthoDB" id="1429709at2759"/>
<keyword evidence="3" id="KW-0238">DNA-binding</keyword>
<evidence type="ECO:0000256" key="1">
    <source>
        <dbReference type="ARBA" id="ARBA00004123"/>
    </source>
</evidence>
<name>G7ZXK2_MEDTR</name>
<dbReference type="HOGENOM" id="CLU_1016880_0_0_1"/>
<dbReference type="Gramene" id="rna7768">
    <property type="protein sequence ID" value="RHN72095.1"/>
    <property type="gene ID" value="gene7768"/>
</dbReference>
<dbReference type="Proteomes" id="UP000002051">
    <property type="component" value="Chromosome 2"/>
</dbReference>
<dbReference type="Proteomes" id="UP000265566">
    <property type="component" value="Chromosome 2"/>
</dbReference>
<dbReference type="EnsemblPlants" id="KEH36602">
    <property type="protein sequence ID" value="KEH36602"/>
    <property type="gene ID" value="MTR_2g016210"/>
</dbReference>
<feature type="domain" description="MADS-box" evidence="6">
    <location>
        <begin position="1"/>
        <end position="61"/>
    </location>
</feature>
<dbReference type="InterPro" id="IPR036879">
    <property type="entry name" value="TF_MADSbox_sf"/>
</dbReference>
<reference evidence="9" key="3">
    <citation type="submission" date="2015-04" db="UniProtKB">
        <authorList>
            <consortium name="EnsemblPlants"/>
        </authorList>
    </citation>
    <scope>IDENTIFICATION</scope>
    <source>
        <strain evidence="9">cv. Jemalong A17</strain>
    </source>
</reference>
<dbReference type="SUPFAM" id="SSF55455">
    <property type="entry name" value="SRF-like"/>
    <property type="match status" value="1"/>
</dbReference>
<keyword evidence="5" id="KW-0539">Nucleus</keyword>
<dbReference type="GO" id="GO:0000981">
    <property type="term" value="F:DNA-binding transcription factor activity, RNA polymerase II-specific"/>
    <property type="evidence" value="ECO:0000318"/>
    <property type="project" value="GO_Central"/>
</dbReference>
<dbReference type="AlphaFoldDB" id="G7ZXK2"/>
<dbReference type="KEGG" id="mtr:25485971"/>
<evidence type="ECO:0000313" key="11">
    <source>
        <dbReference type="Proteomes" id="UP000265566"/>
    </source>
</evidence>
<protein>
    <submittedName>
        <fullName evidence="7">MADS-box transcription factor family protein</fullName>
    </submittedName>
    <submittedName>
        <fullName evidence="8">Putative transcription factor MADS-type1 family</fullName>
    </submittedName>
</protein>
<accession>G7ZXK2</accession>
<dbReference type="CDD" id="cd00266">
    <property type="entry name" value="MADS_SRF_like"/>
    <property type="match status" value="1"/>
</dbReference>
<reference evidence="7 10" key="2">
    <citation type="journal article" date="2014" name="BMC Genomics">
        <title>An improved genome release (version Mt4.0) for the model legume Medicago truncatula.</title>
        <authorList>
            <person name="Tang H."/>
            <person name="Krishnakumar V."/>
            <person name="Bidwell S."/>
            <person name="Rosen B."/>
            <person name="Chan A."/>
            <person name="Zhou S."/>
            <person name="Gentzbittel L."/>
            <person name="Childs K.L."/>
            <person name="Yandell M."/>
            <person name="Gundlach H."/>
            <person name="Mayer K.F."/>
            <person name="Schwartz D.C."/>
            <person name="Town C.D."/>
        </authorList>
    </citation>
    <scope>GENOME REANNOTATION</scope>
    <source>
        <strain evidence="7">A17</strain>
        <strain evidence="9 10">cv. Jemalong A17</strain>
    </source>
</reference>
<evidence type="ECO:0000313" key="8">
    <source>
        <dbReference type="EMBL" id="RHN72095.1"/>
    </source>
</evidence>
<evidence type="ECO:0000256" key="3">
    <source>
        <dbReference type="ARBA" id="ARBA00023125"/>
    </source>
</evidence>
<evidence type="ECO:0000313" key="10">
    <source>
        <dbReference type="Proteomes" id="UP000002051"/>
    </source>
</evidence>
<evidence type="ECO:0000313" key="9">
    <source>
        <dbReference type="EnsemblPlants" id="KEH36602"/>
    </source>
</evidence>
<dbReference type="PROSITE" id="PS50066">
    <property type="entry name" value="MADS_BOX_2"/>
    <property type="match status" value="1"/>
</dbReference>
<dbReference type="InterPro" id="IPR033897">
    <property type="entry name" value="SRF-like_MADS-box"/>
</dbReference>
<organism evidence="7 10">
    <name type="scientific">Medicago truncatula</name>
    <name type="common">Barrel medic</name>
    <name type="synonym">Medicago tribuloides</name>
    <dbReference type="NCBI Taxonomy" id="3880"/>
    <lineage>
        <taxon>Eukaryota</taxon>
        <taxon>Viridiplantae</taxon>
        <taxon>Streptophyta</taxon>
        <taxon>Embryophyta</taxon>
        <taxon>Tracheophyta</taxon>
        <taxon>Spermatophyta</taxon>
        <taxon>Magnoliopsida</taxon>
        <taxon>eudicotyledons</taxon>
        <taxon>Gunneridae</taxon>
        <taxon>Pentapetalae</taxon>
        <taxon>rosids</taxon>
        <taxon>fabids</taxon>
        <taxon>Fabales</taxon>
        <taxon>Fabaceae</taxon>
        <taxon>Papilionoideae</taxon>
        <taxon>50 kb inversion clade</taxon>
        <taxon>NPAAA clade</taxon>
        <taxon>Hologalegina</taxon>
        <taxon>IRL clade</taxon>
        <taxon>Trifolieae</taxon>
        <taxon>Medicago</taxon>
    </lineage>
</organism>
<dbReference type="InterPro" id="IPR002100">
    <property type="entry name" value="TF_MADSbox"/>
</dbReference>
<dbReference type="OMA" id="WPVEMIN"/>
<dbReference type="PaxDb" id="3880-AES83940"/>
<dbReference type="GO" id="GO:0000978">
    <property type="term" value="F:RNA polymerase II cis-regulatory region sequence-specific DNA binding"/>
    <property type="evidence" value="ECO:0000318"/>
    <property type="project" value="GO_Central"/>
</dbReference>
<dbReference type="GO" id="GO:0005634">
    <property type="term" value="C:nucleus"/>
    <property type="evidence" value="ECO:0007669"/>
    <property type="project" value="UniProtKB-SubCell"/>
</dbReference>
<keyword evidence="10" id="KW-1185">Reference proteome</keyword>
<evidence type="ECO:0000256" key="4">
    <source>
        <dbReference type="ARBA" id="ARBA00023163"/>
    </source>
</evidence>
<reference evidence="7 10" key="1">
    <citation type="journal article" date="2011" name="Nature">
        <title>The Medicago genome provides insight into the evolution of rhizobial symbioses.</title>
        <authorList>
            <person name="Young N.D."/>
            <person name="Debelle F."/>
            <person name="Oldroyd G.E."/>
            <person name="Geurts R."/>
            <person name="Cannon S.B."/>
            <person name="Udvardi M.K."/>
            <person name="Benedito V.A."/>
            <person name="Mayer K.F."/>
            <person name="Gouzy J."/>
            <person name="Schoof H."/>
            <person name="Van de Peer Y."/>
            <person name="Proost S."/>
            <person name="Cook D.R."/>
            <person name="Meyers B.C."/>
            <person name="Spannagl M."/>
            <person name="Cheung F."/>
            <person name="De Mita S."/>
            <person name="Krishnakumar V."/>
            <person name="Gundlach H."/>
            <person name="Zhou S."/>
            <person name="Mudge J."/>
            <person name="Bharti A.K."/>
            <person name="Murray J.D."/>
            <person name="Naoumkina M.A."/>
            <person name="Rosen B."/>
            <person name="Silverstein K.A."/>
            <person name="Tang H."/>
            <person name="Rombauts S."/>
            <person name="Zhao P.X."/>
            <person name="Zhou P."/>
            <person name="Barbe V."/>
            <person name="Bardou P."/>
            <person name="Bechner M."/>
            <person name="Bellec A."/>
            <person name="Berger A."/>
            <person name="Berges H."/>
            <person name="Bidwell S."/>
            <person name="Bisseling T."/>
            <person name="Choisne N."/>
            <person name="Couloux A."/>
            <person name="Denny R."/>
            <person name="Deshpande S."/>
            <person name="Dai X."/>
            <person name="Doyle J.J."/>
            <person name="Dudez A.M."/>
            <person name="Farmer A.D."/>
            <person name="Fouteau S."/>
            <person name="Franken C."/>
            <person name="Gibelin C."/>
            <person name="Gish J."/>
            <person name="Goldstein S."/>
            <person name="Gonzalez A.J."/>
            <person name="Green P.J."/>
            <person name="Hallab A."/>
            <person name="Hartog M."/>
            <person name="Hua A."/>
            <person name="Humphray S.J."/>
            <person name="Jeong D.H."/>
            <person name="Jing Y."/>
            <person name="Jocker A."/>
            <person name="Kenton S.M."/>
            <person name="Kim D.J."/>
            <person name="Klee K."/>
            <person name="Lai H."/>
            <person name="Lang C."/>
            <person name="Lin S."/>
            <person name="Macmil S.L."/>
            <person name="Magdelenat G."/>
            <person name="Matthews L."/>
            <person name="McCorrison J."/>
            <person name="Monaghan E.L."/>
            <person name="Mun J.H."/>
            <person name="Najar F.Z."/>
            <person name="Nicholson C."/>
            <person name="Noirot C."/>
            <person name="O'Bleness M."/>
            <person name="Paule C.R."/>
            <person name="Poulain J."/>
            <person name="Prion F."/>
            <person name="Qin B."/>
            <person name="Qu C."/>
            <person name="Retzel E.F."/>
            <person name="Riddle C."/>
            <person name="Sallet E."/>
            <person name="Samain S."/>
            <person name="Samson N."/>
            <person name="Sanders I."/>
            <person name="Saurat O."/>
            <person name="Scarpelli C."/>
            <person name="Schiex T."/>
            <person name="Segurens B."/>
            <person name="Severin A.J."/>
            <person name="Sherrier D.J."/>
            <person name="Shi R."/>
            <person name="Sims S."/>
            <person name="Singer S.R."/>
            <person name="Sinharoy S."/>
            <person name="Sterck L."/>
            <person name="Viollet A."/>
            <person name="Wang B.B."/>
            <person name="Wang K."/>
            <person name="Wang M."/>
            <person name="Wang X."/>
            <person name="Warfsmann J."/>
            <person name="Weissenbach J."/>
            <person name="White D.D."/>
            <person name="White J.D."/>
            <person name="Wiley G.B."/>
            <person name="Wincker P."/>
            <person name="Xing Y."/>
            <person name="Yang L."/>
            <person name="Yao Z."/>
            <person name="Ying F."/>
            <person name="Zhai J."/>
            <person name="Zhou L."/>
            <person name="Zuber A."/>
            <person name="Denarie J."/>
            <person name="Dixon R.A."/>
            <person name="May G.D."/>
            <person name="Schwartz D.C."/>
            <person name="Rogers J."/>
            <person name="Quetier F."/>
            <person name="Town C.D."/>
            <person name="Roe B.A."/>
        </authorList>
    </citation>
    <scope>NUCLEOTIDE SEQUENCE [LARGE SCALE GENOMIC DNA]</scope>
    <source>
        <strain evidence="7">A17</strain>
        <strain evidence="9 10">cv. Jemalong A17</strain>
    </source>
</reference>
<dbReference type="GO" id="GO:0045944">
    <property type="term" value="P:positive regulation of transcription by RNA polymerase II"/>
    <property type="evidence" value="ECO:0007669"/>
    <property type="project" value="InterPro"/>
</dbReference>
<reference evidence="8" key="5">
    <citation type="journal article" date="2018" name="Nat. Plants">
        <title>Whole-genome landscape of Medicago truncatula symbiotic genes.</title>
        <authorList>
            <person name="Pecrix Y."/>
            <person name="Gamas P."/>
            <person name="Carrere S."/>
        </authorList>
    </citation>
    <scope>NUCLEOTIDE SEQUENCE</scope>
    <source>
        <tissue evidence="8">Leaves</tissue>
    </source>
</reference>
<dbReference type="InterPro" id="IPR050142">
    <property type="entry name" value="MADS-box/MEF2_TF"/>
</dbReference>
<dbReference type="eggNOG" id="KOG0014">
    <property type="taxonomic scope" value="Eukaryota"/>
</dbReference>
<keyword evidence="2" id="KW-0805">Transcription regulation</keyword>
<dbReference type="FunFam" id="3.40.1810.10:FF:000024">
    <property type="entry name" value="Agamous-like MADS-box protein AGL80"/>
    <property type="match status" value="1"/>
</dbReference>
<comment type="subcellular location">
    <subcellularLocation>
        <location evidence="1">Nucleus</location>
    </subcellularLocation>
</comment>
<dbReference type="GO" id="GO:0006357">
    <property type="term" value="P:regulation of transcription by RNA polymerase II"/>
    <property type="evidence" value="ECO:0000318"/>
    <property type="project" value="GO_Central"/>
</dbReference>
<reference evidence="11" key="4">
    <citation type="journal article" date="2018" name="Nat. Plants">
        <title>Whole-genome landscape of Medicago truncatula symbiotic genes.</title>
        <authorList>
            <person name="Pecrix Y."/>
            <person name="Staton S.E."/>
            <person name="Sallet E."/>
            <person name="Lelandais-Briere C."/>
            <person name="Moreau S."/>
            <person name="Carrere S."/>
            <person name="Blein T."/>
            <person name="Jardinaud M.F."/>
            <person name="Latrasse D."/>
            <person name="Zouine M."/>
            <person name="Zahm M."/>
            <person name="Kreplak J."/>
            <person name="Mayjonade B."/>
            <person name="Satge C."/>
            <person name="Perez M."/>
            <person name="Cauet S."/>
            <person name="Marande W."/>
            <person name="Chantry-Darmon C."/>
            <person name="Lopez-Roques C."/>
            <person name="Bouchez O."/>
            <person name="Berard A."/>
            <person name="Debelle F."/>
            <person name="Munos S."/>
            <person name="Bendahmane A."/>
            <person name="Berges H."/>
            <person name="Niebel A."/>
            <person name="Buitink J."/>
            <person name="Frugier F."/>
            <person name="Benhamed M."/>
            <person name="Crespi M."/>
            <person name="Gouzy J."/>
            <person name="Gamas P."/>
        </authorList>
    </citation>
    <scope>NUCLEOTIDE SEQUENCE [LARGE SCALE GENOMIC DNA]</scope>
    <source>
        <strain evidence="11">cv. Jemalong A17</strain>
    </source>
</reference>
<dbReference type="PRINTS" id="PR00404">
    <property type="entry name" value="MADSDOMAIN"/>
</dbReference>
<evidence type="ECO:0000259" key="6">
    <source>
        <dbReference type="PROSITE" id="PS50066"/>
    </source>
</evidence>
<dbReference type="SMART" id="SM00432">
    <property type="entry name" value="MADS"/>
    <property type="match status" value="1"/>
</dbReference>
<proteinExistence type="predicted"/>
<dbReference type="PANTHER" id="PTHR48019">
    <property type="entry name" value="SERUM RESPONSE FACTOR HOMOLOG"/>
    <property type="match status" value="1"/>
</dbReference>
<dbReference type="EMBL" id="PSQE01000002">
    <property type="protein sequence ID" value="RHN72095.1"/>
    <property type="molecule type" value="Genomic_DNA"/>
</dbReference>
<dbReference type="Gene3D" id="3.40.1810.10">
    <property type="entry name" value="Transcription factor, MADS-box"/>
    <property type="match status" value="1"/>
</dbReference>
<evidence type="ECO:0000256" key="5">
    <source>
        <dbReference type="ARBA" id="ARBA00023242"/>
    </source>
</evidence>
<keyword evidence="4" id="KW-0804">Transcription</keyword>
<evidence type="ECO:0000256" key="2">
    <source>
        <dbReference type="ARBA" id="ARBA00023015"/>
    </source>
</evidence>
<dbReference type="Pfam" id="PF00319">
    <property type="entry name" value="SRF-TF"/>
    <property type="match status" value="1"/>
</dbReference>
<dbReference type="GO" id="GO:0046983">
    <property type="term" value="F:protein dimerization activity"/>
    <property type="evidence" value="ECO:0007669"/>
    <property type="project" value="InterPro"/>
</dbReference>
<dbReference type="EMBL" id="CM001218">
    <property type="protein sequence ID" value="KEH36602.1"/>
    <property type="molecule type" value="Genomic_DNA"/>
</dbReference>